<feature type="region of interest" description="Disordered" evidence="1">
    <location>
        <begin position="414"/>
        <end position="455"/>
    </location>
</feature>
<feature type="compositionally biased region" description="Low complexity" evidence="1">
    <location>
        <begin position="189"/>
        <end position="219"/>
    </location>
</feature>
<evidence type="ECO:0000313" key="3">
    <source>
        <dbReference type="Proteomes" id="UP001320245"/>
    </source>
</evidence>
<feature type="region of interest" description="Disordered" evidence="1">
    <location>
        <begin position="74"/>
        <end position="109"/>
    </location>
</feature>
<name>A0AAN9UHH4_9PEZI</name>
<feature type="compositionally biased region" description="Polar residues" evidence="1">
    <location>
        <begin position="1"/>
        <end position="22"/>
    </location>
</feature>
<gene>
    <name evidence="2" type="ORF">SLS53_002050</name>
</gene>
<accession>A0AAN9UHH4</accession>
<reference evidence="2 3" key="1">
    <citation type="journal article" date="2023" name="PLoS ONE">
        <title>Cytospora paraplurivora sp. nov. isolated from orchards with fruit tree decline syndrome in Ontario, Canada.</title>
        <authorList>
            <person name="Ilyukhin E."/>
            <person name="Nguyen H.D.T."/>
            <person name="Castle A.J."/>
            <person name="Ellouze W."/>
        </authorList>
    </citation>
    <scope>NUCLEOTIDE SEQUENCE [LARGE SCALE GENOMIC DNA]</scope>
    <source>
        <strain evidence="2 3">FDS-564</strain>
    </source>
</reference>
<feature type="region of interest" description="Disordered" evidence="1">
    <location>
        <begin position="1"/>
        <end position="32"/>
    </location>
</feature>
<feature type="region of interest" description="Disordered" evidence="1">
    <location>
        <begin position="178"/>
        <end position="276"/>
    </location>
</feature>
<feature type="compositionally biased region" description="Basic and acidic residues" evidence="1">
    <location>
        <begin position="414"/>
        <end position="434"/>
    </location>
</feature>
<feature type="compositionally biased region" description="Low complexity" evidence="1">
    <location>
        <begin position="228"/>
        <end position="244"/>
    </location>
</feature>
<sequence>MSWDSQTIPRRRQNSNAATTGRTRGLSIRQAAKAQAALTAPIKIDPKSAHTSDPFLQSFLNPAFDPAEYLNATLPPLQGSSSPSLPLSLSSSSSTSTSSPSSASARAPPVPLAQLSSGAQDLLTQLSAHTTRLANTLTQLTDDILRGGSRLAYEVELLRGETLGLAETLQAEGPLRGDLERFAGPAGEQQQQQQQATASGRPRSSSSAVASSVPATPATDGNRDADSPAVPSAAAAAAVVGANGAEEEEEREKKKKKPAGGAEEQDPGEPKHISQLRTLTLVRSRLDSVIRTFGDAMELTFPPSEFSVSSGFLSVSAPEFPDMIEQRSSSDGQVSTEERGQQVLRRVRDEVSALLARDRAEPVKGVEEATRRVEELKELSVVWRGTAEERARQRFVESLARMVEDRHRELLREAEAAREQASREGRGRQDDAGASRRATGGSSETAATESRGLGGYGFMKKWQDLRGGL</sequence>
<evidence type="ECO:0000256" key="1">
    <source>
        <dbReference type="SAM" id="MobiDB-lite"/>
    </source>
</evidence>
<dbReference type="AlphaFoldDB" id="A0AAN9UHH4"/>
<dbReference type="EMBL" id="JAJSPL020000005">
    <property type="protein sequence ID" value="KAK7746862.1"/>
    <property type="molecule type" value="Genomic_DNA"/>
</dbReference>
<protein>
    <submittedName>
        <fullName evidence="2">Uncharacterized protein</fullName>
    </submittedName>
</protein>
<evidence type="ECO:0000313" key="2">
    <source>
        <dbReference type="EMBL" id="KAK7746862.1"/>
    </source>
</evidence>
<dbReference type="Gene3D" id="6.10.250.2790">
    <property type="match status" value="1"/>
</dbReference>
<keyword evidence="3" id="KW-1185">Reference proteome</keyword>
<dbReference type="Proteomes" id="UP001320245">
    <property type="component" value="Unassembled WGS sequence"/>
</dbReference>
<comment type="caution">
    <text evidence="2">The sequence shown here is derived from an EMBL/GenBank/DDBJ whole genome shotgun (WGS) entry which is preliminary data.</text>
</comment>
<organism evidence="2 3">
    <name type="scientific">Cytospora paraplurivora</name>
    <dbReference type="NCBI Taxonomy" id="2898453"/>
    <lineage>
        <taxon>Eukaryota</taxon>
        <taxon>Fungi</taxon>
        <taxon>Dikarya</taxon>
        <taxon>Ascomycota</taxon>
        <taxon>Pezizomycotina</taxon>
        <taxon>Sordariomycetes</taxon>
        <taxon>Sordariomycetidae</taxon>
        <taxon>Diaporthales</taxon>
        <taxon>Cytosporaceae</taxon>
        <taxon>Cytospora</taxon>
    </lineage>
</organism>
<proteinExistence type="predicted"/>
<feature type="compositionally biased region" description="Low complexity" evidence="1">
    <location>
        <begin position="74"/>
        <end position="107"/>
    </location>
</feature>